<dbReference type="InterPro" id="IPR007081">
    <property type="entry name" value="RNA_pol_Rpb1_5"/>
</dbReference>
<feature type="compositionally biased region" description="Acidic residues" evidence="12">
    <location>
        <begin position="1462"/>
        <end position="1480"/>
    </location>
</feature>
<dbReference type="Gene3D" id="6.10.250.2940">
    <property type="match status" value="1"/>
</dbReference>
<evidence type="ECO:0000313" key="14">
    <source>
        <dbReference type="EMBL" id="VEU34922.1"/>
    </source>
</evidence>
<sequence>MVFSVNPNKTIVRKQINAIQFGFYTDEDTRARSVCEITSSMAVDPLGSPLPNGVYDPRLGPSSADAPPCPTCAQRYMTCPGHFGHIELCVPLYHPLLFSNLVELMRMKCLHCHKLTISSRELNVYRTKFLLLEHGEYNKVQDLENQMAAKVKEVKEGGGDGEKNKSASAQKALTMHNAGLAIDELLAEIQNTYRGRRRTRNKKTAADSVFEEELRRQLVKEVVVACKAAKSCPHCGAFSPKIRQDSSNKIFQSPLSLAGKRANASEGIRLESAMVKQKDDDDSMNGNDSEEFYSAIEDNTNEEEVNDDSDDEMQANTGKDKYMHASEVQAQVRRTWATNPMLCNWLFAAQGPEIFFVQAVPVPPNRFRPPMHLGGMVVEHIQNGYLNSILQANEILRNNFASKNEARAYTTWIELQTHFNCLIDSSKDPSSNPNPPLGIRQLLERKEGIFRKHMMGKRVNYACRSVISPDPYIGTNEIGLPRYFAETLTYPTPVTDINIGEMRNLVERGPFQYPGARWVEFPDRRVDLSKMDDHKREAVAARLLMYAKKGSKPAIVGRQLRDGDMVLMNRQPTLHKPGIMGHEVRVLHDPTQKTIRMHYANCNTYNADYDGDEMNCHFPQSDLGRAEAEYIAKTDLQFIAPTDGAPLRGLIQDHVVAGVKLTKRDTFLDKWEYQQLMFAALVSLPRLELIRSDAKIELLPPAILKPKPMWTGKQVISTLLNHLRKGNDRDAPGRGPMPGISTERKAKTAGAAFGNNLEEHLVIIRDGELLRGVLDKAAYGATDFCLIHAVYEAYGPAKAGLLLNSLGRLFTSYIQFYSGHSCRMEDLILTKKADQTRRELILKAYNNGARAAKAWADSEGGKVAMEVDQKTSNRSLKPVEAASAASKVRQLLSGSEGKTNHEALDGYMMSKLNPLASDIVKACLPTGLAVPFPANTFGIMCGTGAKGSIVNQSQVSCALGQQALEGRRVPRLASGRTLPSFAPYDVNPRADGFVMDRFLTGIRPQEYYFHCMAGREGLVDTAVKTSRSGYLQRCLVKHLEELKVNYDYTVRNGEGGVVQFLYGEDALDPTKASYLDCSDKSFTFMARNHASLKKGRPPLPDTSLKIAARDAQRSEQLKRNPEQPLQVGDFVHARKIRVGSKWVRGAICEGWFDATVVKRHKNNTFDIKYMKDGKKVKNVPLEVEFSRNKACSNTCVVLKPAISDPVLNIAKGTQRIGSSGACVSERIAEKASTIMRENEELKKAMKSYNISNHEFDSLVAAKFSSALVDPGEAVGAIAAQSIGEPSTQMTLNTFHLAGAGANVTLGIPRLREIIMTASRELKTPTMSVPLHKEVTDSETTRLTRTFTKLTLNELIAAERGVTTRETLMRSDSGEWQRAYFVTLKLHPAERIKTAFGLTLQDVAKVVAKTFVPGLSYQMKLELRRSSSDYDGDLTVEGGESSNFTQVEKKEEFDNKSKRDSLFEDDDDDNDDADDAVDEEDGVKASRIQSDNYDEDDDNDDNLSESDDDEEEDDTPTQVSFLGDSVKIDTKTNTIQLQPLRVDPSSRPLLMIGLVEKAASKTLVRSKKNIDQAFVNEEEGGRGRCLQTAGINFTEMWKLDNVDHSRLMSNDIWAVRCSYGVEAARNTIVDQIRSVFGVYGIEVDPRHLSLIADYMTFGGEYTPMNRTGMRESSSPFLQMSFETTAQFMTQAALTLGSDKMNSPSANIVAGRPIRHGTGSFSLLVK</sequence>
<dbReference type="FunFam" id="2.40.40.20:FF:000019">
    <property type="entry name" value="DNA-directed RNA polymerase II subunit RPB1"/>
    <property type="match status" value="1"/>
</dbReference>
<comment type="subcellular location">
    <subcellularLocation>
        <location evidence="1">Nucleus</location>
    </subcellularLocation>
</comment>
<dbReference type="CDD" id="cd01435">
    <property type="entry name" value="RNAP_I_RPA1_N"/>
    <property type="match status" value="1"/>
</dbReference>
<evidence type="ECO:0000256" key="1">
    <source>
        <dbReference type="ARBA" id="ARBA00004123"/>
    </source>
</evidence>
<dbReference type="EC" id="2.7.7.6" evidence="11"/>
<dbReference type="Gene3D" id="2.40.40.20">
    <property type="match status" value="1"/>
</dbReference>
<dbReference type="Proteomes" id="UP000291116">
    <property type="component" value="Unassembled WGS sequence"/>
</dbReference>
<feature type="region of interest" description="Disordered" evidence="12">
    <location>
        <begin position="1428"/>
        <end position="1524"/>
    </location>
</feature>
<dbReference type="PANTHER" id="PTHR19376">
    <property type="entry name" value="DNA-DIRECTED RNA POLYMERASE"/>
    <property type="match status" value="1"/>
</dbReference>
<comment type="function">
    <text evidence="11">DNA-dependent RNA polymerase catalyzes the transcription of DNA into RNA using the four ribonucleoside triphosphates as substrates.</text>
</comment>
<proteinExistence type="inferred from homology"/>
<reference evidence="14 15" key="1">
    <citation type="submission" date="2019-01" db="EMBL/GenBank/DDBJ databases">
        <authorList>
            <person name="Ferrante I. M."/>
        </authorList>
    </citation>
    <scope>NUCLEOTIDE SEQUENCE [LARGE SCALE GENOMIC DNA]</scope>
    <source>
        <strain evidence="14 15">B856</strain>
    </source>
</reference>
<dbReference type="Pfam" id="PF05000">
    <property type="entry name" value="RNA_pol_Rpb1_4"/>
    <property type="match status" value="1"/>
</dbReference>
<dbReference type="Gene3D" id="3.30.1490.180">
    <property type="entry name" value="RNA polymerase ii"/>
    <property type="match status" value="1"/>
</dbReference>
<keyword evidence="5 11" id="KW-0548">Nucleotidyltransferase</keyword>
<keyword evidence="7" id="KW-0862">Zinc</keyword>
<dbReference type="InterPro" id="IPR000722">
    <property type="entry name" value="RNA_pol_asu"/>
</dbReference>
<dbReference type="InterPro" id="IPR007080">
    <property type="entry name" value="RNA_pol_Rpb1_1"/>
</dbReference>
<dbReference type="Pfam" id="PF04998">
    <property type="entry name" value="RNA_pol_Rpb1_5"/>
    <property type="match status" value="1"/>
</dbReference>
<evidence type="ECO:0000256" key="4">
    <source>
        <dbReference type="ARBA" id="ARBA00022679"/>
    </source>
</evidence>
<dbReference type="GO" id="GO:0005736">
    <property type="term" value="C:RNA polymerase I complex"/>
    <property type="evidence" value="ECO:0007669"/>
    <property type="project" value="TreeGrafter"/>
</dbReference>
<evidence type="ECO:0000259" key="13">
    <source>
        <dbReference type="SMART" id="SM00663"/>
    </source>
</evidence>
<dbReference type="Gene3D" id="1.10.150.390">
    <property type="match status" value="1"/>
</dbReference>
<keyword evidence="15" id="KW-1185">Reference proteome</keyword>
<dbReference type="GO" id="GO:0046872">
    <property type="term" value="F:metal ion binding"/>
    <property type="evidence" value="ECO:0007669"/>
    <property type="project" value="UniProtKB-KW"/>
</dbReference>
<dbReference type="GO" id="GO:0003677">
    <property type="term" value="F:DNA binding"/>
    <property type="evidence" value="ECO:0007669"/>
    <property type="project" value="InterPro"/>
</dbReference>
<dbReference type="Gene3D" id="1.10.132.30">
    <property type="match status" value="1"/>
</dbReference>
<dbReference type="InterPro" id="IPR015699">
    <property type="entry name" value="DNA-dir_RNA_pol1_lsu_N"/>
</dbReference>
<evidence type="ECO:0000256" key="10">
    <source>
        <dbReference type="ARBA" id="ARBA00023242"/>
    </source>
</evidence>
<comment type="catalytic activity">
    <reaction evidence="11">
        <text>RNA(n) + a ribonucleoside 5'-triphosphate = RNA(n+1) + diphosphate</text>
        <dbReference type="Rhea" id="RHEA:21248"/>
        <dbReference type="Rhea" id="RHEA-COMP:14527"/>
        <dbReference type="Rhea" id="RHEA-COMP:17342"/>
        <dbReference type="ChEBI" id="CHEBI:33019"/>
        <dbReference type="ChEBI" id="CHEBI:61557"/>
        <dbReference type="ChEBI" id="CHEBI:140395"/>
        <dbReference type="EC" id="2.7.7.6"/>
    </reaction>
</comment>
<name>A0A448YYP3_9STRA</name>
<keyword evidence="6" id="KW-0479">Metal-binding</keyword>
<evidence type="ECO:0000256" key="3">
    <source>
        <dbReference type="ARBA" id="ARBA00022478"/>
    </source>
</evidence>
<dbReference type="Pfam" id="PF00623">
    <property type="entry name" value="RNA_pol_Rpb1_2"/>
    <property type="match status" value="1"/>
</dbReference>
<dbReference type="InterPro" id="IPR006592">
    <property type="entry name" value="RNA_pol_N"/>
</dbReference>
<dbReference type="InterPro" id="IPR007083">
    <property type="entry name" value="RNA_pol_Rpb1_4"/>
</dbReference>
<dbReference type="SUPFAM" id="SSF64484">
    <property type="entry name" value="beta and beta-prime subunits of DNA dependent RNA-polymerase"/>
    <property type="match status" value="1"/>
</dbReference>
<keyword evidence="8" id="KW-0460">Magnesium</keyword>
<protein>
    <recommendedName>
        <fullName evidence="11">DNA-directed RNA polymerase subunit</fullName>
        <ecNumber evidence="11">2.7.7.6</ecNumber>
    </recommendedName>
</protein>
<keyword evidence="9 11" id="KW-0804">Transcription</keyword>
<evidence type="ECO:0000256" key="11">
    <source>
        <dbReference type="RuleBase" id="RU004279"/>
    </source>
</evidence>
<evidence type="ECO:0000256" key="5">
    <source>
        <dbReference type="ARBA" id="ARBA00022695"/>
    </source>
</evidence>
<evidence type="ECO:0000256" key="12">
    <source>
        <dbReference type="SAM" id="MobiDB-lite"/>
    </source>
</evidence>
<keyword evidence="3 11" id="KW-0240">DNA-directed RNA polymerase</keyword>
<evidence type="ECO:0000256" key="9">
    <source>
        <dbReference type="ARBA" id="ARBA00023163"/>
    </source>
</evidence>
<evidence type="ECO:0000313" key="15">
    <source>
        <dbReference type="Proteomes" id="UP000291116"/>
    </source>
</evidence>
<feature type="compositionally biased region" description="Acidic residues" evidence="12">
    <location>
        <begin position="1491"/>
        <end position="1514"/>
    </location>
</feature>
<dbReference type="Gene3D" id="4.10.860.120">
    <property type="entry name" value="RNA polymerase II, clamp domain"/>
    <property type="match status" value="1"/>
</dbReference>
<dbReference type="Gene3D" id="3.30.70.2850">
    <property type="match status" value="1"/>
</dbReference>
<dbReference type="Pfam" id="PF04997">
    <property type="entry name" value="RNA_pol_Rpb1_1"/>
    <property type="match status" value="1"/>
</dbReference>
<evidence type="ECO:0000256" key="8">
    <source>
        <dbReference type="ARBA" id="ARBA00022842"/>
    </source>
</evidence>
<comment type="similarity">
    <text evidence="2 11">Belongs to the RNA polymerase beta' chain family.</text>
</comment>
<accession>A0A448YYP3</accession>
<feature type="compositionally biased region" description="Basic and acidic residues" evidence="12">
    <location>
        <begin position="1446"/>
        <end position="1461"/>
    </location>
</feature>
<dbReference type="InterPro" id="IPR047107">
    <property type="entry name" value="DNA-dir_RNA_pol1_lsu_C"/>
</dbReference>
<evidence type="ECO:0000256" key="2">
    <source>
        <dbReference type="ARBA" id="ARBA00006460"/>
    </source>
</evidence>
<dbReference type="InterPro" id="IPR044893">
    <property type="entry name" value="RNA_pol_Rpb1_clamp_domain"/>
</dbReference>
<gene>
    <name evidence="14" type="ORF">PSNMU_V1.4_AUG-EV-PASAV3_0016430</name>
</gene>
<keyword evidence="10" id="KW-0539">Nucleus</keyword>
<dbReference type="SMART" id="SM00663">
    <property type="entry name" value="RPOLA_N"/>
    <property type="match status" value="1"/>
</dbReference>
<feature type="compositionally biased region" description="Acidic residues" evidence="12">
    <location>
        <begin position="299"/>
        <end position="313"/>
    </location>
</feature>
<dbReference type="Gene3D" id="6.20.50.80">
    <property type="match status" value="1"/>
</dbReference>
<feature type="region of interest" description="Disordered" evidence="12">
    <location>
        <begin position="294"/>
        <end position="316"/>
    </location>
</feature>
<keyword evidence="4 11" id="KW-0808">Transferase</keyword>
<dbReference type="InterPro" id="IPR038120">
    <property type="entry name" value="Rpb1_funnel_sf"/>
</dbReference>
<dbReference type="PANTHER" id="PTHR19376:SF11">
    <property type="entry name" value="DNA-DIRECTED RNA POLYMERASE I SUBUNIT RPA1"/>
    <property type="match status" value="1"/>
</dbReference>
<evidence type="ECO:0000256" key="7">
    <source>
        <dbReference type="ARBA" id="ARBA00022833"/>
    </source>
</evidence>
<dbReference type="InterPro" id="IPR045867">
    <property type="entry name" value="DNA-dir_RpoC_beta_prime"/>
</dbReference>
<dbReference type="OrthoDB" id="270392at2759"/>
<dbReference type="GO" id="GO:0006351">
    <property type="term" value="P:DNA-templated transcription"/>
    <property type="evidence" value="ECO:0007669"/>
    <property type="project" value="InterPro"/>
</dbReference>
<feature type="domain" description="RNA polymerase N-terminal" evidence="13">
    <location>
        <begin position="353"/>
        <end position="662"/>
    </location>
</feature>
<dbReference type="InterPro" id="IPR007066">
    <property type="entry name" value="RNA_pol_Rpb1_3"/>
</dbReference>
<dbReference type="EMBL" id="CAACVS010000043">
    <property type="protein sequence ID" value="VEU34922.1"/>
    <property type="molecule type" value="Genomic_DNA"/>
</dbReference>
<dbReference type="Gene3D" id="1.10.274.100">
    <property type="entry name" value="RNA polymerase Rpb1, domain 3"/>
    <property type="match status" value="1"/>
</dbReference>
<dbReference type="GO" id="GO:0003899">
    <property type="term" value="F:DNA-directed RNA polymerase activity"/>
    <property type="evidence" value="ECO:0007669"/>
    <property type="project" value="UniProtKB-EC"/>
</dbReference>
<evidence type="ECO:0000256" key="6">
    <source>
        <dbReference type="ARBA" id="ARBA00022723"/>
    </source>
</evidence>
<dbReference type="Pfam" id="PF04983">
    <property type="entry name" value="RNA_pol_Rpb1_3"/>
    <property type="match status" value="1"/>
</dbReference>
<organism evidence="14 15">
    <name type="scientific">Pseudo-nitzschia multistriata</name>
    <dbReference type="NCBI Taxonomy" id="183589"/>
    <lineage>
        <taxon>Eukaryota</taxon>
        <taxon>Sar</taxon>
        <taxon>Stramenopiles</taxon>
        <taxon>Ochrophyta</taxon>
        <taxon>Bacillariophyta</taxon>
        <taxon>Bacillariophyceae</taxon>
        <taxon>Bacillariophycidae</taxon>
        <taxon>Bacillariales</taxon>
        <taxon>Bacillariaceae</taxon>
        <taxon>Pseudo-nitzschia</taxon>
    </lineage>
</organism>
<dbReference type="InterPro" id="IPR042102">
    <property type="entry name" value="RNA_pol_Rpb1_3_sf"/>
</dbReference>
<dbReference type="CDD" id="cd02735">
    <property type="entry name" value="RNAP_I_Rpa1_C"/>
    <property type="match status" value="1"/>
</dbReference>